<evidence type="ECO:0000313" key="2">
    <source>
        <dbReference type="Proteomes" id="UP001215598"/>
    </source>
</evidence>
<dbReference type="EMBL" id="JARKIB010000061">
    <property type="protein sequence ID" value="KAJ7751626.1"/>
    <property type="molecule type" value="Genomic_DNA"/>
</dbReference>
<dbReference type="AlphaFoldDB" id="A0AAD7IVV0"/>
<gene>
    <name evidence="1" type="ORF">B0H16DRAFT_1839959</name>
</gene>
<keyword evidence="2" id="KW-1185">Reference proteome</keyword>
<dbReference type="Proteomes" id="UP001215598">
    <property type="component" value="Unassembled WGS sequence"/>
</dbReference>
<accession>A0AAD7IVV0</accession>
<reference evidence="1" key="1">
    <citation type="submission" date="2023-03" db="EMBL/GenBank/DDBJ databases">
        <title>Massive genome expansion in bonnet fungi (Mycena s.s.) driven by repeated elements and novel gene families across ecological guilds.</title>
        <authorList>
            <consortium name="Lawrence Berkeley National Laboratory"/>
            <person name="Harder C.B."/>
            <person name="Miyauchi S."/>
            <person name="Viragh M."/>
            <person name="Kuo A."/>
            <person name="Thoen E."/>
            <person name="Andreopoulos B."/>
            <person name="Lu D."/>
            <person name="Skrede I."/>
            <person name="Drula E."/>
            <person name="Henrissat B."/>
            <person name="Morin E."/>
            <person name="Kohler A."/>
            <person name="Barry K."/>
            <person name="LaButti K."/>
            <person name="Morin E."/>
            <person name="Salamov A."/>
            <person name="Lipzen A."/>
            <person name="Mereny Z."/>
            <person name="Hegedus B."/>
            <person name="Baldrian P."/>
            <person name="Stursova M."/>
            <person name="Weitz H."/>
            <person name="Taylor A."/>
            <person name="Grigoriev I.V."/>
            <person name="Nagy L.G."/>
            <person name="Martin F."/>
            <person name="Kauserud H."/>
        </authorList>
    </citation>
    <scope>NUCLEOTIDE SEQUENCE</scope>
    <source>
        <strain evidence="1">CBHHK182m</strain>
    </source>
</reference>
<organism evidence="1 2">
    <name type="scientific">Mycena metata</name>
    <dbReference type="NCBI Taxonomy" id="1033252"/>
    <lineage>
        <taxon>Eukaryota</taxon>
        <taxon>Fungi</taxon>
        <taxon>Dikarya</taxon>
        <taxon>Basidiomycota</taxon>
        <taxon>Agaricomycotina</taxon>
        <taxon>Agaricomycetes</taxon>
        <taxon>Agaricomycetidae</taxon>
        <taxon>Agaricales</taxon>
        <taxon>Marasmiineae</taxon>
        <taxon>Mycenaceae</taxon>
        <taxon>Mycena</taxon>
    </lineage>
</organism>
<evidence type="ECO:0008006" key="3">
    <source>
        <dbReference type="Google" id="ProtNLM"/>
    </source>
</evidence>
<comment type="caution">
    <text evidence="1">The sequence shown here is derived from an EMBL/GenBank/DDBJ whole genome shotgun (WGS) entry which is preliminary data.</text>
</comment>
<sequence length="326" mass="36588">MKPKNIILRRCLAYVDSQLEDKPVAPSGNVAPMLLGRICRKWRDIACGTPRLWVTLTTGFWAERLRSNFPLLIREWLRRARAVPFSLTLALPYRHSPSFFLSLPLTNHYTHLVSFHGTCFKFTAAECIDLLARAPRLAHCEFTFRQDLPPSSTPHLLHANLEHLRVSALYIASLLPLLGSITLPGLRSLKIGGQVGAAITFQSFLERAPNLRAFDALLYGSPQSGTPLEVISKALTAMPLVTSLRLVTDPTSISGILHLLKESPTFLPRIQEIKFSTTSDADIRWTDSNVETFIEALTFRWELKVGNCCLHCGAEMSEKYTDPYPF</sequence>
<evidence type="ECO:0000313" key="1">
    <source>
        <dbReference type="EMBL" id="KAJ7751626.1"/>
    </source>
</evidence>
<proteinExistence type="predicted"/>
<protein>
    <recommendedName>
        <fullName evidence="3">F-box domain-containing protein</fullName>
    </recommendedName>
</protein>
<name>A0AAD7IVV0_9AGAR</name>